<evidence type="ECO:0000256" key="1">
    <source>
        <dbReference type="ARBA" id="ARBA00004123"/>
    </source>
</evidence>
<dbReference type="PANTHER" id="PTHR12900">
    <property type="entry name" value="MITOTIC AND DNA DAMAGE CHECKPOINT PROTEIN HUS1"/>
    <property type="match status" value="1"/>
</dbReference>
<dbReference type="GO" id="GO:0000724">
    <property type="term" value="P:double-strand break repair via homologous recombination"/>
    <property type="evidence" value="ECO:0007669"/>
    <property type="project" value="TreeGrafter"/>
</dbReference>
<evidence type="ECO:0000256" key="3">
    <source>
        <dbReference type="ARBA" id="ARBA00023242"/>
    </source>
</evidence>
<dbReference type="PIRSF" id="PIRSF011312">
    <property type="entry name" value="Cell_cycle_HUS1"/>
    <property type="match status" value="1"/>
</dbReference>
<evidence type="ECO:0000313" key="5">
    <source>
        <dbReference type="EMBL" id="QBM88894.1"/>
    </source>
</evidence>
<dbReference type="GO" id="GO:0033314">
    <property type="term" value="P:mitotic DNA replication checkpoint signaling"/>
    <property type="evidence" value="ECO:0007669"/>
    <property type="project" value="TreeGrafter"/>
</dbReference>
<comment type="subcellular location">
    <subcellularLocation>
        <location evidence="1">Nucleus</location>
    </subcellularLocation>
</comment>
<evidence type="ECO:0000313" key="6">
    <source>
        <dbReference type="Proteomes" id="UP000292447"/>
    </source>
</evidence>
<dbReference type="GO" id="GO:0031573">
    <property type="term" value="P:mitotic intra-S DNA damage checkpoint signaling"/>
    <property type="evidence" value="ECO:0007669"/>
    <property type="project" value="TreeGrafter"/>
</dbReference>
<dbReference type="GO" id="GO:0006289">
    <property type="term" value="P:nucleotide-excision repair"/>
    <property type="evidence" value="ECO:0007669"/>
    <property type="project" value="TreeGrafter"/>
</dbReference>
<reference evidence="6" key="1">
    <citation type="submission" date="2019-03" db="EMBL/GenBank/DDBJ databases">
        <title>Snf2 controls pulcherriminic acid biosynthesis and connects pigmentation and antifungal activity of the yeast Metschnikowia pulcherrima.</title>
        <authorList>
            <person name="Gore-Lloyd D."/>
            <person name="Sumann I."/>
            <person name="Brachmann A.O."/>
            <person name="Schneeberger K."/>
            <person name="Ortiz-Merino R.A."/>
            <person name="Moreno-Beltran M."/>
            <person name="Schlaefli M."/>
            <person name="Kirner P."/>
            <person name="Santos Kron A."/>
            <person name="Wolfe K.H."/>
            <person name="Piel J."/>
            <person name="Ahrens C.H."/>
            <person name="Henk D."/>
            <person name="Freimoser F.M."/>
        </authorList>
    </citation>
    <scope>NUCLEOTIDE SEQUENCE [LARGE SCALE GENOMIC DNA]</scope>
    <source>
        <strain evidence="6">APC 1.2</strain>
    </source>
</reference>
<dbReference type="GO" id="GO:0005730">
    <property type="term" value="C:nucleolus"/>
    <property type="evidence" value="ECO:0007669"/>
    <property type="project" value="InterPro"/>
</dbReference>
<accession>A0A4P6XSS1</accession>
<keyword evidence="3" id="KW-0539">Nucleus</keyword>
<evidence type="ECO:0000256" key="2">
    <source>
        <dbReference type="ARBA" id="ARBA00005563"/>
    </source>
</evidence>
<sequence>MRIKLLASKIENLLSCLSRISNLRKHVVLCFSPEQLTVILINSSSITQEPQVWCKFPMRSIFLEIEISSVRDNKIYLEINIELFLQTLRNFDKDSSHELSIRLQKKEGPGRTRSAYLALFYSGVSINETSINHTFRIPIKILKVDDRMMQEPALPRIDLMTKLPSEFSAIYRRLEKFKGSAAHDRLILNAVRRDGGSLKFILREADGCGTTIKWNDKLEILRPPATISSDSLRAALIANDGDYDEEGLLDEVNVTVNLKDWSMAARIVSSCQSLLLYLCDNNACVIHCVLDDMGEAEVTYYISGVRHSELDSD</sequence>
<dbReference type="AlphaFoldDB" id="A0A4P6XSS1"/>
<dbReference type="GO" id="GO:0044778">
    <property type="term" value="P:meiotic DNA integrity checkpoint signaling"/>
    <property type="evidence" value="ECO:0007669"/>
    <property type="project" value="TreeGrafter"/>
</dbReference>
<comment type="similarity">
    <text evidence="2 4">Belongs to the HUS1 family.</text>
</comment>
<dbReference type="GO" id="GO:0000723">
    <property type="term" value="P:telomere maintenance"/>
    <property type="evidence" value="ECO:0007669"/>
    <property type="project" value="TreeGrafter"/>
</dbReference>
<dbReference type="Proteomes" id="UP000292447">
    <property type="component" value="Chromosome III"/>
</dbReference>
<dbReference type="GO" id="GO:0035861">
    <property type="term" value="C:site of double-strand break"/>
    <property type="evidence" value="ECO:0007669"/>
    <property type="project" value="TreeGrafter"/>
</dbReference>
<gene>
    <name evidence="5" type="primary">MPUL0C08750</name>
    <name evidence="5" type="ORF">METSCH_C08750</name>
</gene>
<name>A0A4P6XSS1_9ASCO</name>
<dbReference type="PANTHER" id="PTHR12900:SF0">
    <property type="entry name" value="CHECKPOINT PROTEIN"/>
    <property type="match status" value="1"/>
</dbReference>
<dbReference type="InterPro" id="IPR016580">
    <property type="entry name" value="HUS1"/>
</dbReference>
<organism evidence="5 6">
    <name type="scientific">Metschnikowia aff. pulcherrima</name>
    <dbReference type="NCBI Taxonomy" id="2163413"/>
    <lineage>
        <taxon>Eukaryota</taxon>
        <taxon>Fungi</taxon>
        <taxon>Dikarya</taxon>
        <taxon>Ascomycota</taxon>
        <taxon>Saccharomycotina</taxon>
        <taxon>Pichiomycetes</taxon>
        <taxon>Metschnikowiaceae</taxon>
        <taxon>Metschnikowia</taxon>
    </lineage>
</organism>
<dbReference type="EMBL" id="CP034458">
    <property type="protein sequence ID" value="QBM88894.1"/>
    <property type="molecule type" value="Genomic_DNA"/>
</dbReference>
<dbReference type="InterPro" id="IPR007150">
    <property type="entry name" value="HUS1/Mec3"/>
</dbReference>
<dbReference type="GO" id="GO:0030896">
    <property type="term" value="C:checkpoint clamp complex"/>
    <property type="evidence" value="ECO:0007669"/>
    <property type="project" value="InterPro"/>
</dbReference>
<protein>
    <recommendedName>
        <fullName evidence="4">Checkpoint protein</fullName>
    </recommendedName>
</protein>
<dbReference type="Pfam" id="PF04005">
    <property type="entry name" value="Hus1"/>
    <property type="match status" value="1"/>
</dbReference>
<keyword evidence="6" id="KW-1185">Reference proteome</keyword>
<proteinExistence type="inferred from homology"/>
<dbReference type="STRING" id="2163413.A0A4P6XSS1"/>
<evidence type="ECO:0000256" key="4">
    <source>
        <dbReference type="PIRNR" id="PIRNR011312"/>
    </source>
</evidence>
<dbReference type="Gene3D" id="3.70.10.10">
    <property type="match status" value="1"/>
</dbReference>